<proteinExistence type="predicted"/>
<dbReference type="AlphaFoldDB" id="A0A249PLZ3"/>
<feature type="transmembrane region" description="Helical" evidence="1">
    <location>
        <begin position="46"/>
        <end position="66"/>
    </location>
</feature>
<protein>
    <submittedName>
        <fullName evidence="2">Uncharacterized protein</fullName>
    </submittedName>
</protein>
<keyword evidence="1" id="KW-0472">Membrane</keyword>
<dbReference type="STRING" id="716928.GCA_000261485_02997"/>
<keyword evidence="1" id="KW-0812">Transmembrane</keyword>
<feature type="transmembrane region" description="Helical" evidence="1">
    <location>
        <begin position="93"/>
        <end position="113"/>
    </location>
</feature>
<geneLocation type="plasmid" evidence="3">
    <name>psj05684b</name>
</geneLocation>
<dbReference type="OrthoDB" id="8371734at2"/>
<organism evidence="2 3">
    <name type="scientific">Sinorhizobium sojae CCBAU 05684</name>
    <dbReference type="NCBI Taxonomy" id="716928"/>
    <lineage>
        <taxon>Bacteria</taxon>
        <taxon>Pseudomonadati</taxon>
        <taxon>Pseudomonadota</taxon>
        <taxon>Alphaproteobacteria</taxon>
        <taxon>Hyphomicrobiales</taxon>
        <taxon>Rhizobiaceae</taxon>
        <taxon>Sinorhizobium/Ensifer group</taxon>
        <taxon>Sinorhizobium</taxon>
    </lineage>
</organism>
<keyword evidence="3" id="KW-1185">Reference proteome</keyword>
<accession>A0A249PLZ3</accession>
<keyword evidence="1" id="KW-1133">Transmembrane helix</keyword>
<reference evidence="2 3" key="1">
    <citation type="submission" date="2017-08" db="EMBL/GenBank/DDBJ databases">
        <title>Multipartite genome sequences of Sinorhizobium species nodulating soybeans.</title>
        <authorList>
            <person name="Tian C.F."/>
        </authorList>
    </citation>
    <scope>NUCLEOTIDE SEQUENCE [LARGE SCALE GENOMIC DNA]</scope>
    <source>
        <strain evidence="2 3">CCBAU 05684</strain>
        <plasmid evidence="3">psj05684b</plasmid>
    </source>
</reference>
<dbReference type="RefSeq" id="WP_034855305.1">
    <property type="nucleotide sequence ID" value="NZ_AJQT01000057.1"/>
</dbReference>
<keyword evidence="2" id="KW-0614">Plasmid</keyword>
<evidence type="ECO:0000313" key="2">
    <source>
        <dbReference type="EMBL" id="ASY66948.1"/>
    </source>
</evidence>
<dbReference type="Proteomes" id="UP000217211">
    <property type="component" value="Plasmid pSJ05684b"/>
</dbReference>
<feature type="transmembrane region" description="Helical" evidence="1">
    <location>
        <begin position="7"/>
        <end position="26"/>
    </location>
</feature>
<evidence type="ECO:0000256" key="1">
    <source>
        <dbReference type="SAM" id="Phobius"/>
    </source>
</evidence>
<name>A0A249PLZ3_9HYPH</name>
<dbReference type="EMBL" id="CP023068">
    <property type="protein sequence ID" value="ASY66948.1"/>
    <property type="molecule type" value="Genomic_DNA"/>
</dbReference>
<gene>
    <name evidence="2" type="ORF">SJ05684_b59660</name>
</gene>
<dbReference type="KEGG" id="esj:SJ05684_b59660"/>
<evidence type="ECO:0000313" key="3">
    <source>
        <dbReference type="Proteomes" id="UP000217211"/>
    </source>
</evidence>
<sequence>MINNPIISIMAGFLVWSVLFVVLYGVQATGCHLAGPEVSTIGTWPALRAVLIALFLVSFAVIILFHRRARRRQMHRRSGNDMDAFSREVATHVWLGTAIATPLCFGGVVWLTLCGT</sequence>